<feature type="transmembrane region" description="Helical" evidence="1">
    <location>
        <begin position="43"/>
        <end position="63"/>
    </location>
</feature>
<sequence>MKLIITIAVSTIVFGRIFTYLRKVKPQLFLLFEKIPRKWKEKYIYRWIVLLPIFLLSSIIFTLSNAGDIVGGTILGCIISLADIAFTKS</sequence>
<evidence type="ECO:0000256" key="1">
    <source>
        <dbReference type="SAM" id="Phobius"/>
    </source>
</evidence>
<keyword evidence="1" id="KW-0472">Membrane</keyword>
<evidence type="ECO:0000313" key="2">
    <source>
        <dbReference type="EMBL" id="MSU00345.1"/>
    </source>
</evidence>
<dbReference type="EMBL" id="VUNQ01000003">
    <property type="protein sequence ID" value="MSU00345.1"/>
    <property type="molecule type" value="Genomic_DNA"/>
</dbReference>
<accession>A0A6N7XV36</accession>
<feature type="transmembrane region" description="Helical" evidence="1">
    <location>
        <begin position="69"/>
        <end position="86"/>
    </location>
</feature>
<keyword evidence="1" id="KW-1133">Transmembrane helix</keyword>
<proteinExistence type="predicted"/>
<dbReference type="AlphaFoldDB" id="A0A6N7XV36"/>
<gene>
    <name evidence="2" type="ORF">FYJ83_02555</name>
</gene>
<name>A0A6N7XV36_9FIRM</name>
<comment type="caution">
    <text evidence="2">The sequence shown here is derived from an EMBL/GenBank/DDBJ whole genome shotgun (WGS) entry which is preliminary data.</text>
</comment>
<dbReference type="RefSeq" id="WP_154438772.1">
    <property type="nucleotide sequence ID" value="NZ_VUNQ01000003.1"/>
</dbReference>
<organism evidence="2 3">
    <name type="scientific">Tissierella pigra</name>
    <dbReference type="NCBI Taxonomy" id="2607614"/>
    <lineage>
        <taxon>Bacteria</taxon>
        <taxon>Bacillati</taxon>
        <taxon>Bacillota</taxon>
        <taxon>Tissierellia</taxon>
        <taxon>Tissierellales</taxon>
        <taxon>Tissierellaceae</taxon>
        <taxon>Tissierella</taxon>
    </lineage>
</organism>
<evidence type="ECO:0000313" key="3">
    <source>
        <dbReference type="Proteomes" id="UP000469523"/>
    </source>
</evidence>
<keyword evidence="3" id="KW-1185">Reference proteome</keyword>
<keyword evidence="1" id="KW-0812">Transmembrane</keyword>
<reference evidence="2 3" key="1">
    <citation type="submission" date="2019-09" db="EMBL/GenBank/DDBJ databases">
        <title>In-depth cultivation of the pig gut microbiome towards novel bacterial diversity and tailored functional studies.</title>
        <authorList>
            <person name="Wylensek D."/>
            <person name="Hitch T.C.A."/>
            <person name="Clavel T."/>
        </authorList>
    </citation>
    <scope>NUCLEOTIDE SEQUENCE [LARGE SCALE GENOMIC DNA]</scope>
    <source>
        <strain evidence="2 3">WCA3-693-APC-4?</strain>
    </source>
</reference>
<protein>
    <submittedName>
        <fullName evidence="2">Uncharacterized protein</fullName>
    </submittedName>
</protein>
<dbReference type="Proteomes" id="UP000469523">
    <property type="component" value="Unassembled WGS sequence"/>
</dbReference>
<feature type="transmembrane region" description="Helical" evidence="1">
    <location>
        <begin position="6"/>
        <end position="22"/>
    </location>
</feature>